<proteinExistence type="predicted"/>
<dbReference type="PANTHER" id="PTHR45632:SF3">
    <property type="entry name" value="KELCH-LIKE PROTEIN 32"/>
    <property type="match status" value="1"/>
</dbReference>
<gene>
    <name evidence="3" type="primary">g905</name>
    <name evidence="3" type="ORF">VP750_LOCUS789</name>
</gene>
<keyword evidence="2" id="KW-0677">Repeat</keyword>
<evidence type="ECO:0000313" key="4">
    <source>
        <dbReference type="Proteomes" id="UP001497392"/>
    </source>
</evidence>
<dbReference type="Gene3D" id="2.120.10.80">
    <property type="entry name" value="Kelch-type beta propeller"/>
    <property type="match status" value="1"/>
</dbReference>
<dbReference type="InterPro" id="IPR006652">
    <property type="entry name" value="Kelch_1"/>
</dbReference>
<reference evidence="3 4" key="1">
    <citation type="submission" date="2024-06" db="EMBL/GenBank/DDBJ databases">
        <authorList>
            <person name="Kraege A."/>
            <person name="Thomma B."/>
        </authorList>
    </citation>
    <scope>NUCLEOTIDE SEQUENCE [LARGE SCALE GENOMIC DNA]</scope>
</reference>
<dbReference type="Proteomes" id="UP001497392">
    <property type="component" value="Unassembled WGS sequence"/>
</dbReference>
<comment type="caution">
    <text evidence="3">The sequence shown here is derived from an EMBL/GenBank/DDBJ whole genome shotgun (WGS) entry which is preliminary data.</text>
</comment>
<sequence>MNSPRNEFQMVLLTDGTVLAAGGFGGAGNLASSEVYNRITKTWTLTGNMNVARNFPQMALLPDGTVLVSGGFSNTATQASSEVYNPATSTWVLTKGGMNSARAFFQMVLLQS</sequence>
<dbReference type="EMBL" id="CAXHTA020000002">
    <property type="protein sequence ID" value="CAL5219130.1"/>
    <property type="molecule type" value="Genomic_DNA"/>
</dbReference>
<name>A0ABP1FGS7_9CHLO</name>
<evidence type="ECO:0000313" key="3">
    <source>
        <dbReference type="EMBL" id="CAL5219130.1"/>
    </source>
</evidence>
<dbReference type="Pfam" id="PF01344">
    <property type="entry name" value="Kelch_1"/>
    <property type="match status" value="1"/>
</dbReference>
<evidence type="ECO:0000256" key="2">
    <source>
        <dbReference type="ARBA" id="ARBA00022737"/>
    </source>
</evidence>
<dbReference type="InterPro" id="IPR015915">
    <property type="entry name" value="Kelch-typ_b-propeller"/>
</dbReference>
<dbReference type="PANTHER" id="PTHR45632">
    <property type="entry name" value="LD33804P"/>
    <property type="match status" value="1"/>
</dbReference>
<keyword evidence="1" id="KW-0880">Kelch repeat</keyword>
<dbReference type="SUPFAM" id="SSF117281">
    <property type="entry name" value="Kelch motif"/>
    <property type="match status" value="1"/>
</dbReference>
<keyword evidence="4" id="KW-1185">Reference proteome</keyword>
<accession>A0ABP1FGS7</accession>
<protein>
    <submittedName>
        <fullName evidence="3">G905 protein</fullName>
    </submittedName>
</protein>
<organism evidence="3 4">
    <name type="scientific">Coccomyxa viridis</name>
    <dbReference type="NCBI Taxonomy" id="1274662"/>
    <lineage>
        <taxon>Eukaryota</taxon>
        <taxon>Viridiplantae</taxon>
        <taxon>Chlorophyta</taxon>
        <taxon>core chlorophytes</taxon>
        <taxon>Trebouxiophyceae</taxon>
        <taxon>Trebouxiophyceae incertae sedis</taxon>
        <taxon>Coccomyxaceae</taxon>
        <taxon>Coccomyxa</taxon>
    </lineage>
</organism>
<dbReference type="SMART" id="SM00612">
    <property type="entry name" value="Kelch"/>
    <property type="match status" value="2"/>
</dbReference>
<evidence type="ECO:0000256" key="1">
    <source>
        <dbReference type="ARBA" id="ARBA00022441"/>
    </source>
</evidence>